<keyword evidence="4" id="KW-1185">Reference proteome</keyword>
<dbReference type="AlphaFoldDB" id="A0A6I3KQ87"/>
<name>A0A6I3KQ87_9HYPH</name>
<organism evidence="3 4">
    <name type="scientific">Hyphomicrobium album</name>
    <dbReference type="NCBI Taxonomy" id="2665159"/>
    <lineage>
        <taxon>Bacteria</taxon>
        <taxon>Pseudomonadati</taxon>
        <taxon>Pseudomonadota</taxon>
        <taxon>Alphaproteobacteria</taxon>
        <taxon>Hyphomicrobiales</taxon>
        <taxon>Hyphomicrobiaceae</taxon>
        <taxon>Hyphomicrobium</taxon>
    </lineage>
</organism>
<dbReference type="SMART" id="SM00867">
    <property type="entry name" value="YceI"/>
    <property type="match status" value="1"/>
</dbReference>
<dbReference type="InterPro" id="IPR036761">
    <property type="entry name" value="TTHA0802/YceI-like_sf"/>
</dbReference>
<proteinExistence type="predicted"/>
<feature type="signal peptide" evidence="1">
    <location>
        <begin position="1"/>
        <end position="31"/>
    </location>
</feature>
<dbReference type="PANTHER" id="PTHR34406">
    <property type="entry name" value="PROTEIN YCEI"/>
    <property type="match status" value="1"/>
</dbReference>
<gene>
    <name evidence="3" type="ORF">GIW81_17410</name>
</gene>
<evidence type="ECO:0000313" key="3">
    <source>
        <dbReference type="EMBL" id="MTD96120.1"/>
    </source>
</evidence>
<keyword evidence="1" id="KW-0732">Signal</keyword>
<dbReference type="Proteomes" id="UP000440694">
    <property type="component" value="Unassembled WGS sequence"/>
</dbReference>
<reference evidence="3 4" key="1">
    <citation type="submission" date="2019-11" db="EMBL/GenBank/DDBJ databases">
        <title>Identification of a novel strain.</title>
        <authorList>
            <person name="Xu Q."/>
            <person name="Wang G."/>
        </authorList>
    </citation>
    <scope>NUCLEOTIDE SEQUENCE [LARGE SCALE GENOMIC DNA]</scope>
    <source>
        <strain evidence="4">xq</strain>
    </source>
</reference>
<dbReference type="SUPFAM" id="SSF101874">
    <property type="entry name" value="YceI-like"/>
    <property type="match status" value="1"/>
</dbReference>
<dbReference type="Gene3D" id="2.40.128.110">
    <property type="entry name" value="Lipid/polyisoprenoid-binding, YceI-like"/>
    <property type="match status" value="1"/>
</dbReference>
<feature type="chain" id="PRO_5026312230" description="Lipid/polyisoprenoid-binding YceI-like domain-containing protein" evidence="1">
    <location>
        <begin position="32"/>
        <end position="194"/>
    </location>
</feature>
<evidence type="ECO:0000259" key="2">
    <source>
        <dbReference type="SMART" id="SM00867"/>
    </source>
</evidence>
<evidence type="ECO:0000313" key="4">
    <source>
        <dbReference type="Proteomes" id="UP000440694"/>
    </source>
</evidence>
<dbReference type="PANTHER" id="PTHR34406:SF1">
    <property type="entry name" value="PROTEIN YCEI"/>
    <property type="match status" value="1"/>
</dbReference>
<comment type="caution">
    <text evidence="3">The sequence shown here is derived from an EMBL/GenBank/DDBJ whole genome shotgun (WGS) entry which is preliminary data.</text>
</comment>
<protein>
    <recommendedName>
        <fullName evidence="2">Lipid/polyisoprenoid-binding YceI-like domain-containing protein</fullName>
    </recommendedName>
</protein>
<dbReference type="EMBL" id="WMBQ01000002">
    <property type="protein sequence ID" value="MTD96120.1"/>
    <property type="molecule type" value="Genomic_DNA"/>
</dbReference>
<dbReference type="InterPro" id="IPR007372">
    <property type="entry name" value="Lipid/polyisoprenoid-bd_YceI"/>
</dbReference>
<dbReference type="Pfam" id="PF04264">
    <property type="entry name" value="YceI"/>
    <property type="match status" value="1"/>
</dbReference>
<evidence type="ECO:0000256" key="1">
    <source>
        <dbReference type="SAM" id="SignalP"/>
    </source>
</evidence>
<accession>A0A6I3KQ87</accession>
<sequence length="194" mass="20957">MARLQGIGMLVATRIAVVAGACWLSFAPAFAQAVAYTIDPKKSEVLFSYSMPISTGTGRFTSVTGISNINDADQTQTTVDALIDTRTLRAGDYQAQLRGADFFDVGRYPQMRFKSRSVRAKSATSADITGDITVKGVTRTIVLHSALTPPGPGGARQFRAKTRINRNDFNMTAYAFLVGEAVDIEIRAELTPAR</sequence>
<feature type="domain" description="Lipid/polyisoprenoid-binding YceI-like" evidence="2">
    <location>
        <begin position="35"/>
        <end position="191"/>
    </location>
</feature>